<dbReference type="Proteomes" id="UP000032141">
    <property type="component" value="Chromosome C3"/>
</dbReference>
<protein>
    <recommendedName>
        <fullName evidence="4">GAG-pre-integrase domain-containing protein</fullName>
    </recommendedName>
</protein>
<evidence type="ECO:0008006" key="4">
    <source>
        <dbReference type="Google" id="ProtNLM"/>
    </source>
</evidence>
<dbReference type="HOGENOM" id="CLU_1181651_0_0_1"/>
<reference evidence="2" key="2">
    <citation type="submission" date="2015-03" db="UniProtKB">
        <authorList>
            <consortium name="EnsemblPlants"/>
        </authorList>
    </citation>
    <scope>IDENTIFICATION</scope>
</reference>
<dbReference type="Gramene" id="Bo3g088610.1">
    <property type="protein sequence ID" value="Bo3g088610.1"/>
    <property type="gene ID" value="Bo3g088610"/>
</dbReference>
<organism evidence="2 3">
    <name type="scientific">Brassica oleracea var. oleracea</name>
    <dbReference type="NCBI Taxonomy" id="109376"/>
    <lineage>
        <taxon>Eukaryota</taxon>
        <taxon>Viridiplantae</taxon>
        <taxon>Streptophyta</taxon>
        <taxon>Embryophyta</taxon>
        <taxon>Tracheophyta</taxon>
        <taxon>Spermatophyta</taxon>
        <taxon>Magnoliopsida</taxon>
        <taxon>eudicotyledons</taxon>
        <taxon>Gunneridae</taxon>
        <taxon>Pentapetalae</taxon>
        <taxon>rosids</taxon>
        <taxon>malvids</taxon>
        <taxon>Brassicales</taxon>
        <taxon>Brassicaceae</taxon>
        <taxon>Brassiceae</taxon>
        <taxon>Brassica</taxon>
    </lineage>
</organism>
<dbReference type="EnsemblPlants" id="Bo3g088610.1">
    <property type="protein sequence ID" value="Bo3g088610.1"/>
    <property type="gene ID" value="Bo3g088610"/>
</dbReference>
<feature type="region of interest" description="Disordered" evidence="1">
    <location>
        <begin position="46"/>
        <end position="68"/>
    </location>
</feature>
<keyword evidence="3" id="KW-1185">Reference proteome</keyword>
<accession>A0A0D3BDR3</accession>
<feature type="region of interest" description="Disordered" evidence="1">
    <location>
        <begin position="208"/>
        <end position="235"/>
    </location>
</feature>
<proteinExistence type="predicted"/>
<feature type="compositionally biased region" description="Basic and acidic residues" evidence="1">
    <location>
        <begin position="46"/>
        <end position="60"/>
    </location>
</feature>
<sequence length="235" mass="27182">MVDERDVQWLLGLDLNARLMVNWCVLKRLIINDEIHDSENKNVLNEEAKRGKSSYKERKSNNNMRRTRSKSNRFTNMEYYLSQKKWYMKKTCWNLKNEKQGKQAKGIINVDGLYSLHGGGRLNLSCDSLIVARGNISSYFYWMQVKVSKDVVYAVENDGSMELWLKRLGHMSDKGIFLLSKKEGLGSIVMLSLETNFMSVEDKMVKDVDKSENPTQGYERLRVQSFDTGPQSGRG</sequence>
<name>A0A0D3BDR3_BRAOL</name>
<evidence type="ECO:0000256" key="1">
    <source>
        <dbReference type="SAM" id="MobiDB-lite"/>
    </source>
</evidence>
<reference evidence="2 3" key="1">
    <citation type="journal article" date="2014" name="Genome Biol.">
        <title>Transcriptome and methylome profiling reveals relics of genome dominance in the mesopolyploid Brassica oleracea.</title>
        <authorList>
            <person name="Parkin I.A."/>
            <person name="Koh C."/>
            <person name="Tang H."/>
            <person name="Robinson S.J."/>
            <person name="Kagale S."/>
            <person name="Clarke W.E."/>
            <person name="Town C.D."/>
            <person name="Nixon J."/>
            <person name="Krishnakumar V."/>
            <person name="Bidwell S.L."/>
            <person name="Denoeud F."/>
            <person name="Belcram H."/>
            <person name="Links M.G."/>
            <person name="Just J."/>
            <person name="Clarke C."/>
            <person name="Bender T."/>
            <person name="Huebert T."/>
            <person name="Mason A.S."/>
            <person name="Pires J.C."/>
            <person name="Barker G."/>
            <person name="Moore J."/>
            <person name="Walley P.G."/>
            <person name="Manoli S."/>
            <person name="Batley J."/>
            <person name="Edwards D."/>
            <person name="Nelson M.N."/>
            <person name="Wang X."/>
            <person name="Paterson A.H."/>
            <person name="King G."/>
            <person name="Bancroft I."/>
            <person name="Chalhoub B."/>
            <person name="Sharpe A.G."/>
        </authorList>
    </citation>
    <scope>NUCLEOTIDE SEQUENCE</scope>
    <source>
        <strain evidence="2 3">cv. TO1000</strain>
    </source>
</reference>
<feature type="compositionally biased region" description="Polar residues" evidence="1">
    <location>
        <begin position="225"/>
        <end position="235"/>
    </location>
</feature>
<evidence type="ECO:0000313" key="2">
    <source>
        <dbReference type="EnsemblPlants" id="Bo3g088610.1"/>
    </source>
</evidence>
<evidence type="ECO:0000313" key="3">
    <source>
        <dbReference type="Proteomes" id="UP000032141"/>
    </source>
</evidence>
<dbReference type="AlphaFoldDB" id="A0A0D3BDR3"/>